<dbReference type="Gene3D" id="1.10.510.10">
    <property type="entry name" value="Transferase(Phosphotransferase) domain 1"/>
    <property type="match status" value="2"/>
</dbReference>
<feature type="repeat" description="PPR" evidence="2">
    <location>
        <begin position="451"/>
        <end position="485"/>
    </location>
</feature>
<gene>
    <name evidence="6" type="ORF">Tsubulata_004363</name>
</gene>
<comment type="caution">
    <text evidence="6">The sequence shown here is derived from an EMBL/GenBank/DDBJ whole genome shotgun (WGS) entry which is preliminary data.</text>
</comment>
<dbReference type="Pfam" id="PF23462">
    <property type="entry name" value="LysM3_NFP"/>
    <property type="match status" value="1"/>
</dbReference>
<dbReference type="InterPro" id="IPR002885">
    <property type="entry name" value="PPR_rpt"/>
</dbReference>
<dbReference type="OrthoDB" id="1668230at2759"/>
<dbReference type="AlphaFoldDB" id="A0A9Q0G9Y7"/>
<keyword evidence="7" id="KW-1185">Reference proteome</keyword>
<evidence type="ECO:0000256" key="3">
    <source>
        <dbReference type="SAM" id="MobiDB-lite"/>
    </source>
</evidence>
<dbReference type="EMBL" id="JAKUCV010001844">
    <property type="protein sequence ID" value="KAJ4844869.1"/>
    <property type="molecule type" value="Genomic_DNA"/>
</dbReference>
<dbReference type="InterPro" id="IPR020635">
    <property type="entry name" value="Tyr_kinase_cat_dom"/>
</dbReference>
<keyword evidence="4" id="KW-0472">Membrane</keyword>
<dbReference type="InterPro" id="IPR001245">
    <property type="entry name" value="Ser-Thr/Tyr_kinase_cat_dom"/>
</dbReference>
<dbReference type="InterPro" id="IPR008266">
    <property type="entry name" value="Tyr_kinase_AS"/>
</dbReference>
<sequence length="1203" mass="135139">MFDKLPEPLHAMNFTRLLRILPPHNTTIQTQQIRFFARAPFPNKVVHYLRRAELIDSIRLALRSNHRPPPNSLPSLLNTRLLDPFVATHAIRSAPNADSALSLIESLKAVPHFAHNQTTLHALATVLAKSGRVQELKALISDIKGNRYGDVRWYAATGDLEAVLDTWNEYRSSNEKRVCVESYNIVMSMYARSGKDSLAVEIFYRMIDEGAIPNCRSYTVMIEHLVGVGRLDEAFEIFRVLPLMRMKRTLKQYLVLVEGFVGAKRFGEVKSLLDEMRIDGKFPGRAMRLSLECLRDAGFVQETEELLREMSPDNRIESIGSSEDSSGEDENGDVDHDDAHEDVNVVRLKPWLDPKALANALSKWSPEVVSSLEEAKFVWTTRLIIDFYGVSKQADAALKIFREDRSLCGPIRNFDLMLLYSSILRTLTKCKRNSDATDVLEEMILCGICPDIQTFSGLMYHFALQGDIKTVQKLFSMVRQSGVEPDAYMFKLLIQAYCKCDRAALAWRVFEDMRNSNLMPDAPTKNLLVKSLWKEAKRKEAALVEESCDETNNVLPLVLQGHVWTVSSADLSRVYKIYSNSFKFVTMSMFLLFLFSSEALFLLLLLSPTNVIAQSPAATNFSCSTDSYAPCQAYIAYLAQAPNFLNLGNISDLFGVSRQLIASSSSLVSEDTQLFPNQLLLVPITCGCTGNRSFVNITYQIKPGDSYYFVSVNAYENLTNWQLVEDFNPSLDPLLLHPGDKVIFPLFCKCPSKAQSVNGIQFLITYVWRPDDDLLKVAAKLNASARDIVLENDYQNFSDAVNHPMLIPVSQLPVLSQQHPYPEHKKSKHLWITVVIGSILGVVFIVLLVTFLVHTHSSTKKKKTLDRNGSCLETTDLIQTKELKTFESFEPKTIQDKLLPGISGYLSKPVIFEVKEIMEATMDLGEHYRIGGSTYRANINGRLLAAKKTKGDITEELKILQKVNHANLVKLIGISSGTDGICFLVYEYAENGSVDKWLHPKSASSSSSVAFLTWTQRLHIALDVATGLHYMHEHIQPSIVHRDVRTSNILLDSRFRAKISNFSLAKPAIDLMIPKIDVFAFGVVLLELLSGKRAMVTKENGEIVLLSKEIKDVLEVAEKREERFKKWMDPKLESFYPIDGALNIANLARACTMETASARPSMAEVVFNLTVLTQTASETLGRSSTAGLEAEEIPHIMNPVIAR</sequence>
<evidence type="ECO:0000256" key="4">
    <source>
        <dbReference type="SAM" id="Phobius"/>
    </source>
</evidence>
<keyword evidence="1" id="KW-0677">Repeat</keyword>
<dbReference type="Pfam" id="PF13041">
    <property type="entry name" value="PPR_2"/>
    <property type="match status" value="2"/>
</dbReference>
<dbReference type="Pfam" id="PF23457">
    <property type="entry name" value="LysM2_NFP"/>
    <property type="match status" value="1"/>
</dbReference>
<dbReference type="PROSITE" id="PS50011">
    <property type="entry name" value="PROTEIN_KINASE_DOM"/>
    <property type="match status" value="1"/>
</dbReference>
<dbReference type="GO" id="GO:0005524">
    <property type="term" value="F:ATP binding"/>
    <property type="evidence" value="ECO:0007669"/>
    <property type="project" value="InterPro"/>
</dbReference>
<dbReference type="GO" id="GO:0004713">
    <property type="term" value="F:protein tyrosine kinase activity"/>
    <property type="evidence" value="ECO:0007669"/>
    <property type="project" value="InterPro"/>
</dbReference>
<dbReference type="PANTHER" id="PTHR47913:SF1">
    <property type="entry name" value="OS01G0167750 PROTEIN"/>
    <property type="match status" value="1"/>
</dbReference>
<feature type="repeat" description="PPR" evidence="2">
    <location>
        <begin position="179"/>
        <end position="213"/>
    </location>
</feature>
<dbReference type="Proteomes" id="UP001141552">
    <property type="component" value="Unassembled WGS sequence"/>
</dbReference>
<evidence type="ECO:0000256" key="2">
    <source>
        <dbReference type="PROSITE-ProRule" id="PRU00708"/>
    </source>
</evidence>
<feature type="transmembrane region" description="Helical" evidence="4">
    <location>
        <begin position="830"/>
        <end position="853"/>
    </location>
</feature>
<dbReference type="InterPro" id="IPR011009">
    <property type="entry name" value="Kinase-like_dom_sf"/>
</dbReference>
<dbReference type="SMART" id="SM00219">
    <property type="entry name" value="TyrKc"/>
    <property type="match status" value="1"/>
</dbReference>
<feature type="region of interest" description="Disordered" evidence="3">
    <location>
        <begin position="311"/>
        <end position="339"/>
    </location>
</feature>
<feature type="domain" description="Protein kinase" evidence="5">
    <location>
        <begin position="892"/>
        <end position="1171"/>
    </location>
</feature>
<evidence type="ECO:0000313" key="7">
    <source>
        <dbReference type="Proteomes" id="UP001141552"/>
    </source>
</evidence>
<dbReference type="PANTHER" id="PTHR47913">
    <property type="entry name" value="OS01G0167750 PROTEIN"/>
    <property type="match status" value="1"/>
</dbReference>
<evidence type="ECO:0000259" key="5">
    <source>
        <dbReference type="PROSITE" id="PS50011"/>
    </source>
</evidence>
<feature type="transmembrane region" description="Helical" evidence="4">
    <location>
        <begin position="584"/>
        <end position="606"/>
    </location>
</feature>
<evidence type="ECO:0000256" key="1">
    <source>
        <dbReference type="ARBA" id="ARBA00022737"/>
    </source>
</evidence>
<dbReference type="PROSITE" id="PS00109">
    <property type="entry name" value="PROTEIN_KINASE_TYR"/>
    <property type="match status" value="1"/>
</dbReference>
<dbReference type="InterPro" id="IPR059143">
    <property type="entry name" value="NFP_LysM2"/>
</dbReference>
<organism evidence="6 7">
    <name type="scientific">Turnera subulata</name>
    <dbReference type="NCBI Taxonomy" id="218843"/>
    <lineage>
        <taxon>Eukaryota</taxon>
        <taxon>Viridiplantae</taxon>
        <taxon>Streptophyta</taxon>
        <taxon>Embryophyta</taxon>
        <taxon>Tracheophyta</taxon>
        <taxon>Spermatophyta</taxon>
        <taxon>Magnoliopsida</taxon>
        <taxon>eudicotyledons</taxon>
        <taxon>Gunneridae</taxon>
        <taxon>Pentapetalae</taxon>
        <taxon>rosids</taxon>
        <taxon>fabids</taxon>
        <taxon>Malpighiales</taxon>
        <taxon>Passifloraceae</taxon>
        <taxon>Turnera</taxon>
    </lineage>
</organism>
<feature type="repeat" description="PPR" evidence="2">
    <location>
        <begin position="486"/>
        <end position="520"/>
    </location>
</feature>
<feature type="non-terminal residue" evidence="6">
    <location>
        <position position="1203"/>
    </location>
</feature>
<protein>
    <recommendedName>
        <fullName evidence="5">Protein kinase domain-containing protein</fullName>
    </recommendedName>
</protein>
<dbReference type="NCBIfam" id="TIGR00756">
    <property type="entry name" value="PPR"/>
    <property type="match status" value="2"/>
</dbReference>
<dbReference type="InterPro" id="IPR044175">
    <property type="entry name" value="At5g66631-like"/>
</dbReference>
<dbReference type="Gene3D" id="1.25.40.10">
    <property type="entry name" value="Tetratricopeptide repeat domain"/>
    <property type="match status" value="2"/>
</dbReference>
<proteinExistence type="predicted"/>
<dbReference type="InterPro" id="IPR000719">
    <property type="entry name" value="Prot_kinase_dom"/>
</dbReference>
<dbReference type="PROSITE" id="PS51375">
    <property type="entry name" value="PPR"/>
    <property type="match status" value="3"/>
</dbReference>
<dbReference type="SUPFAM" id="SSF56112">
    <property type="entry name" value="Protein kinase-like (PK-like)"/>
    <property type="match status" value="1"/>
</dbReference>
<name>A0A9Q0G9Y7_9ROSI</name>
<dbReference type="InterPro" id="IPR011990">
    <property type="entry name" value="TPR-like_helical_dom_sf"/>
</dbReference>
<reference evidence="6" key="1">
    <citation type="submission" date="2022-02" db="EMBL/GenBank/DDBJ databases">
        <authorList>
            <person name="Henning P.M."/>
            <person name="McCubbin A.G."/>
            <person name="Shore J.S."/>
        </authorList>
    </citation>
    <scope>NUCLEOTIDE SEQUENCE</scope>
    <source>
        <strain evidence="6">F60SS</strain>
        <tissue evidence="6">Leaves</tissue>
    </source>
</reference>
<dbReference type="InterPro" id="IPR056561">
    <property type="entry name" value="NFP_LYK_LysM1"/>
</dbReference>
<accession>A0A9Q0G9Y7</accession>
<dbReference type="Pfam" id="PF07714">
    <property type="entry name" value="PK_Tyr_Ser-Thr"/>
    <property type="match status" value="1"/>
</dbReference>
<evidence type="ECO:0000313" key="6">
    <source>
        <dbReference type="EMBL" id="KAJ4844869.1"/>
    </source>
</evidence>
<keyword evidence="4" id="KW-1133">Transmembrane helix</keyword>
<keyword evidence="4" id="KW-0812">Transmembrane</keyword>
<reference evidence="6" key="2">
    <citation type="journal article" date="2023" name="Plants (Basel)">
        <title>Annotation of the Turnera subulata (Passifloraceae) Draft Genome Reveals the S-Locus Evolved after the Divergence of Turneroideae from Passifloroideae in a Stepwise Manner.</title>
        <authorList>
            <person name="Henning P.M."/>
            <person name="Roalson E.H."/>
            <person name="Mir W."/>
            <person name="McCubbin A.G."/>
            <person name="Shore J.S."/>
        </authorList>
    </citation>
    <scope>NUCLEOTIDE SEQUENCE</scope>
    <source>
        <strain evidence="6">F60SS</strain>
    </source>
</reference>
<dbReference type="Pfam" id="PF23446">
    <property type="entry name" value="LysM1_NFP_LYK"/>
    <property type="match status" value="1"/>
</dbReference>
<dbReference type="InterPro" id="IPR059144">
    <property type="entry name" value="NFP_LysM3"/>
</dbReference>